<name>A0A1I6F2M8_9PSEU</name>
<keyword evidence="1" id="KW-1133">Transmembrane helix</keyword>
<keyword evidence="3" id="KW-1185">Reference proteome</keyword>
<evidence type="ECO:0000256" key="1">
    <source>
        <dbReference type="SAM" id="Phobius"/>
    </source>
</evidence>
<feature type="transmembrane region" description="Helical" evidence="1">
    <location>
        <begin position="169"/>
        <end position="188"/>
    </location>
</feature>
<reference evidence="3" key="1">
    <citation type="submission" date="2016-10" db="EMBL/GenBank/DDBJ databases">
        <authorList>
            <person name="Varghese N."/>
            <person name="Submissions S."/>
        </authorList>
    </citation>
    <scope>NUCLEOTIDE SEQUENCE [LARGE SCALE GENOMIC DNA]</scope>
    <source>
        <strain evidence="3">DSM 44232</strain>
    </source>
</reference>
<feature type="transmembrane region" description="Helical" evidence="1">
    <location>
        <begin position="41"/>
        <end position="59"/>
    </location>
</feature>
<keyword evidence="1" id="KW-0812">Transmembrane</keyword>
<feature type="transmembrane region" description="Helical" evidence="1">
    <location>
        <begin position="79"/>
        <end position="98"/>
    </location>
</feature>
<keyword evidence="1" id="KW-0472">Membrane</keyword>
<accession>A0A1I6F2M8</accession>
<sequence>MTFVDLVLFRRVSTAVMVLLMVAFLVTAVLGAVAGGHPTGLTLWLAGSAIVLGLVFAAVRTMKFAVAGDGIDTRGPLPVFLFVLFAGFIGGIGLQHTVLALQPTISVTAEVMACGYSGRTRTCAGEYTVDGVAYAGEMPVRSVPAGHEVAIEVLASDHSEVVSRSWLDIAFFRGGGVVLVALAIGYGVRWNRLARAASTRLRERTIREVHSNGSNPAVK</sequence>
<protein>
    <submittedName>
        <fullName evidence="2">Uncharacterized protein</fullName>
    </submittedName>
</protein>
<dbReference type="STRING" id="84724.SAMN04488564_107353"/>
<feature type="transmembrane region" description="Helical" evidence="1">
    <location>
        <begin position="12"/>
        <end position="35"/>
    </location>
</feature>
<organism evidence="2 3">
    <name type="scientific">Lentzea waywayandensis</name>
    <dbReference type="NCBI Taxonomy" id="84724"/>
    <lineage>
        <taxon>Bacteria</taxon>
        <taxon>Bacillati</taxon>
        <taxon>Actinomycetota</taxon>
        <taxon>Actinomycetes</taxon>
        <taxon>Pseudonocardiales</taxon>
        <taxon>Pseudonocardiaceae</taxon>
        <taxon>Lentzea</taxon>
    </lineage>
</organism>
<dbReference type="Proteomes" id="UP000198583">
    <property type="component" value="Unassembled WGS sequence"/>
</dbReference>
<gene>
    <name evidence="2" type="ORF">SAMN04488564_107353</name>
</gene>
<dbReference type="AlphaFoldDB" id="A0A1I6F2M8"/>
<proteinExistence type="predicted"/>
<evidence type="ECO:0000313" key="3">
    <source>
        <dbReference type="Proteomes" id="UP000198583"/>
    </source>
</evidence>
<dbReference type="EMBL" id="FOYL01000007">
    <property type="protein sequence ID" value="SFR24219.1"/>
    <property type="molecule type" value="Genomic_DNA"/>
</dbReference>
<evidence type="ECO:0000313" key="2">
    <source>
        <dbReference type="EMBL" id="SFR24219.1"/>
    </source>
</evidence>